<dbReference type="InterPro" id="IPR008920">
    <property type="entry name" value="TF_FadR/GntR_C"/>
</dbReference>
<evidence type="ECO:0000313" key="5">
    <source>
        <dbReference type="EMBL" id="AXV09036.1"/>
    </source>
</evidence>
<dbReference type="Pfam" id="PF00392">
    <property type="entry name" value="GntR"/>
    <property type="match status" value="1"/>
</dbReference>
<evidence type="ECO:0000313" key="6">
    <source>
        <dbReference type="Proteomes" id="UP000264006"/>
    </source>
</evidence>
<sequence>MDDLEPVRRRSVPDEVADQLVDRIVSGRLVAGGPLPSERDLADTLAVSRPTVRAALQRLAQSGLVEIRQGGGTRVRDFRRHAGLDLLPRLIVGDGGLDLRVVRDVIRTRSSIGPVLARSAAEAGEGPPLAEAVQAIDVAPDGVARQRAALAFWDAVVERSGSIVYRLMFNGLRAAYEPMLDVLAGAMAAEVDRVDTYAALAAAIEAGDADAAQDLAADLLSSGHGAISDLLDRIDDQPPHQPTTGADA</sequence>
<dbReference type="CDD" id="cd07377">
    <property type="entry name" value="WHTH_GntR"/>
    <property type="match status" value="1"/>
</dbReference>
<dbReference type="PRINTS" id="PR00035">
    <property type="entry name" value="HTHGNTR"/>
</dbReference>
<dbReference type="Gene3D" id="1.20.120.530">
    <property type="entry name" value="GntR ligand-binding domain-like"/>
    <property type="match status" value="1"/>
</dbReference>
<dbReference type="Gene3D" id="1.10.10.10">
    <property type="entry name" value="Winged helix-like DNA-binding domain superfamily/Winged helix DNA-binding domain"/>
    <property type="match status" value="1"/>
</dbReference>
<dbReference type="InterPro" id="IPR036390">
    <property type="entry name" value="WH_DNA-bd_sf"/>
</dbReference>
<dbReference type="KEGG" id="euz:DVS28_a4371"/>
<dbReference type="SMART" id="SM00345">
    <property type="entry name" value="HTH_GNTR"/>
    <property type="match status" value="1"/>
</dbReference>
<evidence type="ECO:0000256" key="1">
    <source>
        <dbReference type="ARBA" id="ARBA00023015"/>
    </source>
</evidence>
<dbReference type="PANTHER" id="PTHR43537:SF24">
    <property type="entry name" value="GLUCONATE OPERON TRANSCRIPTIONAL REPRESSOR"/>
    <property type="match status" value="1"/>
</dbReference>
<dbReference type="GO" id="GO:0003677">
    <property type="term" value="F:DNA binding"/>
    <property type="evidence" value="ECO:0007669"/>
    <property type="project" value="UniProtKB-KW"/>
</dbReference>
<dbReference type="AlphaFoldDB" id="A0A346Y3I9"/>
<gene>
    <name evidence="5" type="ORF">DVS28_a4371</name>
</gene>
<dbReference type="OrthoDB" id="3172099at2"/>
<dbReference type="PROSITE" id="PS50949">
    <property type="entry name" value="HTH_GNTR"/>
    <property type="match status" value="1"/>
</dbReference>
<protein>
    <submittedName>
        <fullName evidence="5">Transcriptional regulator, GntR family</fullName>
    </submittedName>
</protein>
<dbReference type="PANTHER" id="PTHR43537">
    <property type="entry name" value="TRANSCRIPTIONAL REGULATOR, GNTR FAMILY"/>
    <property type="match status" value="1"/>
</dbReference>
<dbReference type="RefSeq" id="WP_114593286.1">
    <property type="nucleotide sequence ID" value="NZ_CAXIBR010000046.1"/>
</dbReference>
<evidence type="ECO:0000256" key="2">
    <source>
        <dbReference type="ARBA" id="ARBA00023125"/>
    </source>
</evidence>
<dbReference type="GO" id="GO:0003700">
    <property type="term" value="F:DNA-binding transcription factor activity"/>
    <property type="evidence" value="ECO:0007669"/>
    <property type="project" value="InterPro"/>
</dbReference>
<evidence type="ECO:0000256" key="3">
    <source>
        <dbReference type="ARBA" id="ARBA00023163"/>
    </source>
</evidence>
<dbReference type="InterPro" id="IPR036388">
    <property type="entry name" value="WH-like_DNA-bd_sf"/>
</dbReference>
<dbReference type="SUPFAM" id="SSF46785">
    <property type="entry name" value="Winged helix' DNA-binding domain"/>
    <property type="match status" value="1"/>
</dbReference>
<organism evidence="5 6">
    <name type="scientific">Euzebya pacifica</name>
    <dbReference type="NCBI Taxonomy" id="1608957"/>
    <lineage>
        <taxon>Bacteria</taxon>
        <taxon>Bacillati</taxon>
        <taxon>Actinomycetota</taxon>
        <taxon>Nitriliruptoria</taxon>
        <taxon>Euzebyales</taxon>
    </lineage>
</organism>
<name>A0A346Y3I9_9ACTN</name>
<dbReference type="InterPro" id="IPR000524">
    <property type="entry name" value="Tscrpt_reg_HTH_GntR"/>
</dbReference>
<keyword evidence="6" id="KW-1185">Reference proteome</keyword>
<reference evidence="5 6" key="1">
    <citation type="submission" date="2018-09" db="EMBL/GenBank/DDBJ databases">
        <title>Complete genome sequence of Euzebya sp. DY32-46 isolated from seawater of Pacific Ocean.</title>
        <authorList>
            <person name="Xu L."/>
            <person name="Wu Y.-H."/>
            <person name="Xu X.-W."/>
        </authorList>
    </citation>
    <scope>NUCLEOTIDE SEQUENCE [LARGE SCALE GENOMIC DNA]</scope>
    <source>
        <strain evidence="5 6">DY32-46</strain>
    </source>
</reference>
<keyword evidence="3" id="KW-0804">Transcription</keyword>
<dbReference type="SUPFAM" id="SSF48008">
    <property type="entry name" value="GntR ligand-binding domain-like"/>
    <property type="match status" value="1"/>
</dbReference>
<dbReference type="Proteomes" id="UP000264006">
    <property type="component" value="Chromosome"/>
</dbReference>
<dbReference type="InterPro" id="IPR011711">
    <property type="entry name" value="GntR_C"/>
</dbReference>
<feature type="domain" description="HTH gntR-type" evidence="4">
    <location>
        <begin position="10"/>
        <end position="78"/>
    </location>
</feature>
<dbReference type="Pfam" id="PF07729">
    <property type="entry name" value="FCD"/>
    <property type="match status" value="1"/>
</dbReference>
<keyword evidence="2" id="KW-0238">DNA-binding</keyword>
<keyword evidence="1" id="KW-0805">Transcription regulation</keyword>
<dbReference type="SMART" id="SM00895">
    <property type="entry name" value="FCD"/>
    <property type="match status" value="1"/>
</dbReference>
<proteinExistence type="predicted"/>
<evidence type="ECO:0000259" key="4">
    <source>
        <dbReference type="PROSITE" id="PS50949"/>
    </source>
</evidence>
<dbReference type="EMBL" id="CP031165">
    <property type="protein sequence ID" value="AXV09036.1"/>
    <property type="molecule type" value="Genomic_DNA"/>
</dbReference>
<accession>A0A346Y3I9</accession>